<reference evidence="2" key="1">
    <citation type="submission" date="2022-10" db="EMBL/GenBank/DDBJ databases">
        <title>Genome assembly of Pristionchus species.</title>
        <authorList>
            <person name="Yoshida K."/>
            <person name="Sommer R.J."/>
        </authorList>
    </citation>
    <scope>NUCLEOTIDE SEQUENCE [LARGE SCALE GENOMIC DNA]</scope>
    <source>
        <strain evidence="2">RS5460</strain>
    </source>
</reference>
<proteinExistence type="predicted"/>
<dbReference type="AlphaFoldDB" id="A0AAN4Z383"/>
<keyword evidence="2" id="KW-1185">Reference proteome</keyword>
<evidence type="ECO:0000313" key="1">
    <source>
        <dbReference type="EMBL" id="GMR33091.1"/>
    </source>
</evidence>
<organism evidence="1 2">
    <name type="scientific">Pristionchus mayeri</name>
    <dbReference type="NCBI Taxonomy" id="1317129"/>
    <lineage>
        <taxon>Eukaryota</taxon>
        <taxon>Metazoa</taxon>
        <taxon>Ecdysozoa</taxon>
        <taxon>Nematoda</taxon>
        <taxon>Chromadorea</taxon>
        <taxon>Rhabditida</taxon>
        <taxon>Rhabditina</taxon>
        <taxon>Diplogasteromorpha</taxon>
        <taxon>Diplogasteroidea</taxon>
        <taxon>Neodiplogasteridae</taxon>
        <taxon>Pristionchus</taxon>
    </lineage>
</organism>
<feature type="non-terminal residue" evidence="1">
    <location>
        <position position="1"/>
    </location>
</feature>
<accession>A0AAN4Z383</accession>
<gene>
    <name evidence="1" type="ORF">PMAYCL1PPCAC_03286</name>
</gene>
<dbReference type="EMBL" id="BTRK01000001">
    <property type="protein sequence ID" value="GMR33091.1"/>
    <property type="molecule type" value="Genomic_DNA"/>
</dbReference>
<comment type="caution">
    <text evidence="1">The sequence shown here is derived from an EMBL/GenBank/DDBJ whole genome shotgun (WGS) entry which is preliminary data.</text>
</comment>
<sequence length="239" mass="26196">LSPSPSPSLSHASCLPRTRMPVALSLEAAFARFQLSSTNADADTAVHSSWESLPWPALKRLFFHLRNEEDCTDIYNLAQVSTHFHAGVKEFMKKNRPAIGCVDFVRVAGAPVTGVGFFLIPANLPFFGLETLDSGRYERWGTPGEPSVHVDVNGLEDPICKQVSDLLSSPIQRVNIYHGFAGLSPNYPPLCAHLLRGAFIDRLDLECSLNDTPTSSTSPLARRTSDCITPARYSSLIRV</sequence>
<protein>
    <submittedName>
        <fullName evidence="1">Uncharacterized protein</fullName>
    </submittedName>
</protein>
<dbReference type="Proteomes" id="UP001328107">
    <property type="component" value="Unassembled WGS sequence"/>
</dbReference>
<evidence type="ECO:0000313" key="2">
    <source>
        <dbReference type="Proteomes" id="UP001328107"/>
    </source>
</evidence>
<feature type="non-terminal residue" evidence="1">
    <location>
        <position position="239"/>
    </location>
</feature>
<name>A0AAN4Z383_9BILA</name>